<evidence type="ECO:0000256" key="1">
    <source>
        <dbReference type="SAM" id="Phobius"/>
    </source>
</evidence>
<keyword evidence="1" id="KW-1133">Transmembrane helix</keyword>
<reference evidence="2" key="1">
    <citation type="submission" date="2024-02" db="EMBL/GenBank/DDBJ databases">
        <authorList>
            <consortium name="ELIXIR-Norway"/>
            <consortium name="Elixir Norway"/>
        </authorList>
    </citation>
    <scope>NUCLEOTIDE SEQUENCE</scope>
</reference>
<proteinExistence type="predicted"/>
<sequence>MTMARSNGLWPLLPMVGLFLVYTSVHAIAKLDIHLLDNEWKKLENMEKVLAGAAHLPLHSQKMILRAMGEGISTIGEGRCNIFGGASSCVSIPSDSDYVKQCPEANKEVDCALRMAAFEHIAKDPEIHFREKLSSEGFPECADCYKLLHQFWCAQTVPTCGIFEKVIDEILPLISSVALRKEKPAVALQEAVPRMLQAASLGLPCRKMCDTITQTCGCGKPTTFGQAMMSIQTGKHQEMYNTNMSVSTAKDIFAKIWDKPVCDLFVESDMPGFSGVCTVQESSGSCSWCSGKSARPGIVDEQIVAQTAQWFSGLMQGGLEEVLISAGGEQTKTATFWSWKQNGEAVKKKSSGGHSGVWAVILILTLVAAVAFVAAVKFHQSQHSPSQYVDLNSMGYTPPVL</sequence>
<protein>
    <submittedName>
        <fullName evidence="2">Uncharacterized protein</fullName>
    </submittedName>
</protein>
<accession>A0ABP0TUW8</accession>
<evidence type="ECO:0000313" key="3">
    <source>
        <dbReference type="Proteomes" id="UP001497512"/>
    </source>
</evidence>
<gene>
    <name evidence="2" type="ORF">CSSPTR1EN2_LOCUS7991</name>
</gene>
<dbReference type="EMBL" id="OZ019907">
    <property type="protein sequence ID" value="CAK9205723.1"/>
    <property type="molecule type" value="Genomic_DNA"/>
</dbReference>
<feature type="transmembrane region" description="Helical" evidence="1">
    <location>
        <begin position="356"/>
        <end position="376"/>
    </location>
</feature>
<organism evidence="2 3">
    <name type="scientific">Sphagnum troendelagicum</name>
    <dbReference type="NCBI Taxonomy" id="128251"/>
    <lineage>
        <taxon>Eukaryota</taxon>
        <taxon>Viridiplantae</taxon>
        <taxon>Streptophyta</taxon>
        <taxon>Embryophyta</taxon>
        <taxon>Bryophyta</taxon>
        <taxon>Sphagnophytina</taxon>
        <taxon>Sphagnopsida</taxon>
        <taxon>Sphagnales</taxon>
        <taxon>Sphagnaceae</taxon>
        <taxon>Sphagnum</taxon>
    </lineage>
</organism>
<dbReference type="Proteomes" id="UP001497512">
    <property type="component" value="Chromosome 15"/>
</dbReference>
<keyword evidence="3" id="KW-1185">Reference proteome</keyword>
<name>A0ABP0TUW8_9BRYO</name>
<keyword evidence="1" id="KW-0472">Membrane</keyword>
<keyword evidence="1" id="KW-0812">Transmembrane</keyword>
<evidence type="ECO:0000313" key="2">
    <source>
        <dbReference type="EMBL" id="CAK9205723.1"/>
    </source>
</evidence>